<dbReference type="GO" id="GO:0031177">
    <property type="term" value="F:phosphopantetheine binding"/>
    <property type="evidence" value="ECO:0007669"/>
    <property type="project" value="InterPro"/>
</dbReference>
<dbReference type="FunFam" id="3.40.366.10:FF:000011">
    <property type="entry name" value="Polyketide synthetase PksP"/>
    <property type="match status" value="1"/>
</dbReference>
<dbReference type="InterPro" id="IPR009081">
    <property type="entry name" value="PP-bd_ACP"/>
</dbReference>
<dbReference type="NCBIfam" id="TIGR04532">
    <property type="entry name" value="PT_fungal_PKS"/>
    <property type="match status" value="1"/>
</dbReference>
<dbReference type="SUPFAM" id="SSF47336">
    <property type="entry name" value="ACP-like"/>
    <property type="match status" value="2"/>
</dbReference>
<evidence type="ECO:0000256" key="1">
    <source>
        <dbReference type="ARBA" id="ARBA00022450"/>
    </source>
</evidence>
<dbReference type="SUPFAM" id="SSF53901">
    <property type="entry name" value="Thiolase-like"/>
    <property type="match status" value="1"/>
</dbReference>
<evidence type="ECO:0000256" key="7">
    <source>
        <dbReference type="ARBA" id="ARBA00073994"/>
    </source>
</evidence>
<evidence type="ECO:0000256" key="8">
    <source>
        <dbReference type="PROSITE-ProRule" id="PRU01363"/>
    </source>
</evidence>
<dbReference type="SUPFAM" id="SSF53474">
    <property type="entry name" value="alpha/beta-Hydrolases"/>
    <property type="match status" value="1"/>
</dbReference>
<dbReference type="InterPro" id="IPR016036">
    <property type="entry name" value="Malonyl_transacylase_ACP-bd"/>
</dbReference>
<evidence type="ECO:0000256" key="6">
    <source>
        <dbReference type="ARBA" id="ARBA00052269"/>
    </source>
</evidence>
<dbReference type="InterPro" id="IPR001031">
    <property type="entry name" value="Thioesterase"/>
</dbReference>
<dbReference type="SMART" id="SM00823">
    <property type="entry name" value="PKS_PP"/>
    <property type="match status" value="2"/>
</dbReference>
<dbReference type="Gene3D" id="3.40.50.1820">
    <property type="entry name" value="alpha/beta hydrolase"/>
    <property type="match status" value="1"/>
</dbReference>
<evidence type="ECO:0000313" key="14">
    <source>
        <dbReference type="Proteomes" id="UP000325780"/>
    </source>
</evidence>
<dbReference type="FunFam" id="1.10.1200.10:FF:000011">
    <property type="entry name" value="Sterigmatocystin biosynthesis polyketide synthase"/>
    <property type="match status" value="2"/>
</dbReference>
<dbReference type="PROSITE" id="PS00606">
    <property type="entry name" value="KS3_1"/>
    <property type="match status" value="1"/>
</dbReference>
<dbReference type="InterPro" id="IPR036736">
    <property type="entry name" value="ACP-like_sf"/>
</dbReference>
<dbReference type="GO" id="GO:0004315">
    <property type="term" value="F:3-oxoacyl-[acyl-carrier-protein] synthase activity"/>
    <property type="evidence" value="ECO:0007669"/>
    <property type="project" value="InterPro"/>
</dbReference>
<evidence type="ECO:0000256" key="3">
    <source>
        <dbReference type="ARBA" id="ARBA00022679"/>
    </source>
</evidence>
<dbReference type="GO" id="GO:0004312">
    <property type="term" value="F:fatty acid synthase activity"/>
    <property type="evidence" value="ECO:0007669"/>
    <property type="project" value="TreeGrafter"/>
</dbReference>
<dbReference type="Pfam" id="PF16073">
    <property type="entry name" value="SAT"/>
    <property type="match status" value="1"/>
</dbReference>
<keyword evidence="14" id="KW-1185">Reference proteome</keyword>
<dbReference type="GO" id="GO:0044550">
    <property type="term" value="P:secondary metabolite biosynthetic process"/>
    <property type="evidence" value="ECO:0007669"/>
    <property type="project" value="UniProtKB-ARBA"/>
</dbReference>
<dbReference type="GO" id="GO:0006633">
    <property type="term" value="P:fatty acid biosynthetic process"/>
    <property type="evidence" value="ECO:0007669"/>
    <property type="project" value="InterPro"/>
</dbReference>
<dbReference type="InterPro" id="IPR014031">
    <property type="entry name" value="Ketoacyl_synth_C"/>
</dbReference>
<dbReference type="PROSITE" id="PS50075">
    <property type="entry name" value="CARRIER"/>
    <property type="match status" value="2"/>
</dbReference>
<dbReference type="InterPro" id="IPR030918">
    <property type="entry name" value="PT_fungal_PKS"/>
</dbReference>
<dbReference type="Gene3D" id="3.10.129.110">
    <property type="entry name" value="Polyketide synthase dehydratase"/>
    <property type="match status" value="1"/>
</dbReference>
<dbReference type="InterPro" id="IPR014043">
    <property type="entry name" value="Acyl_transferase_dom"/>
</dbReference>
<feature type="domain" description="Carrier" evidence="10">
    <location>
        <begin position="1764"/>
        <end position="1841"/>
    </location>
</feature>
<evidence type="ECO:0000256" key="4">
    <source>
        <dbReference type="ARBA" id="ARBA00022737"/>
    </source>
</evidence>
<dbReference type="PROSITE" id="PS52004">
    <property type="entry name" value="KS3_2"/>
    <property type="match status" value="1"/>
</dbReference>
<dbReference type="InterPro" id="IPR018201">
    <property type="entry name" value="Ketoacyl_synth_AS"/>
</dbReference>
<dbReference type="Pfam" id="PF00550">
    <property type="entry name" value="PP-binding"/>
    <property type="match status" value="2"/>
</dbReference>
<dbReference type="OrthoDB" id="329835at2759"/>
<dbReference type="InterPro" id="IPR050091">
    <property type="entry name" value="PKS_NRPS_Biosynth_Enz"/>
</dbReference>
<dbReference type="Gene3D" id="3.40.47.10">
    <property type="match status" value="1"/>
</dbReference>
<dbReference type="Gene3D" id="3.40.366.10">
    <property type="entry name" value="Malonyl-Coenzyme A Acyl Carrier Protein, domain 2"/>
    <property type="match status" value="3"/>
</dbReference>
<gene>
    <name evidence="13" type="ORF">BDV25DRAFT_140155</name>
</gene>
<evidence type="ECO:0000256" key="9">
    <source>
        <dbReference type="SAM" id="MobiDB-lite"/>
    </source>
</evidence>
<feature type="domain" description="PKS/mFAS DH" evidence="12">
    <location>
        <begin position="1295"/>
        <end position="1599"/>
    </location>
</feature>
<dbReference type="Pfam" id="PF02801">
    <property type="entry name" value="Ketoacyl-synt_C"/>
    <property type="match status" value="1"/>
</dbReference>
<keyword evidence="3" id="KW-0808">Transferase</keyword>
<dbReference type="InterPro" id="IPR032088">
    <property type="entry name" value="SAT"/>
</dbReference>
<evidence type="ECO:0000259" key="11">
    <source>
        <dbReference type="PROSITE" id="PS52004"/>
    </source>
</evidence>
<evidence type="ECO:0000259" key="12">
    <source>
        <dbReference type="PROSITE" id="PS52019"/>
    </source>
</evidence>
<feature type="domain" description="Carrier" evidence="10">
    <location>
        <begin position="1646"/>
        <end position="1722"/>
    </location>
</feature>
<dbReference type="InterPro" id="IPR016039">
    <property type="entry name" value="Thiolase-like"/>
</dbReference>
<keyword evidence="5" id="KW-0511">Multifunctional enzyme</keyword>
<evidence type="ECO:0000256" key="2">
    <source>
        <dbReference type="ARBA" id="ARBA00022553"/>
    </source>
</evidence>
<proteinExistence type="predicted"/>
<dbReference type="InterPro" id="IPR029058">
    <property type="entry name" value="AB_hydrolase_fold"/>
</dbReference>
<keyword evidence="1" id="KW-0596">Phosphopantetheine</keyword>
<dbReference type="SMART" id="SM00827">
    <property type="entry name" value="PKS_AT"/>
    <property type="match status" value="1"/>
</dbReference>
<dbReference type="PROSITE" id="PS00012">
    <property type="entry name" value="PHOSPHOPANTETHEINE"/>
    <property type="match status" value="1"/>
</dbReference>
<dbReference type="EMBL" id="ML742103">
    <property type="protein sequence ID" value="KAE8150100.1"/>
    <property type="molecule type" value="Genomic_DNA"/>
</dbReference>
<dbReference type="SMART" id="SM00825">
    <property type="entry name" value="PKS_KS"/>
    <property type="match status" value="1"/>
</dbReference>
<evidence type="ECO:0000313" key="13">
    <source>
        <dbReference type="EMBL" id="KAE8150100.1"/>
    </source>
</evidence>
<feature type="domain" description="Ketosynthase family 3 (KS3)" evidence="11">
    <location>
        <begin position="376"/>
        <end position="807"/>
    </location>
</feature>
<dbReference type="CDD" id="cd00833">
    <property type="entry name" value="PKS"/>
    <property type="match status" value="1"/>
</dbReference>
<feature type="active site" description="Proton donor; for dehydratase activity" evidence="8">
    <location>
        <position position="1512"/>
    </location>
</feature>
<feature type="active site" description="Proton acceptor; for dehydratase activity" evidence="8">
    <location>
        <position position="1327"/>
    </location>
</feature>
<feature type="compositionally biased region" description="Low complexity" evidence="9">
    <location>
        <begin position="1609"/>
        <end position="1630"/>
    </location>
</feature>
<comment type="catalytic activity">
    <reaction evidence="6">
        <text>6 malonyl-CoA + acetyl-CoA + 6 H(+) = naphtopyrone YWA1 + 6 CO2 + 7 CoA + H2O</text>
        <dbReference type="Rhea" id="RHEA:62652"/>
        <dbReference type="ChEBI" id="CHEBI:15377"/>
        <dbReference type="ChEBI" id="CHEBI:15378"/>
        <dbReference type="ChEBI" id="CHEBI:16526"/>
        <dbReference type="ChEBI" id="CHEBI:57287"/>
        <dbReference type="ChEBI" id="CHEBI:57288"/>
        <dbReference type="ChEBI" id="CHEBI:57384"/>
        <dbReference type="ChEBI" id="CHEBI:133763"/>
    </reaction>
    <physiologicalReaction direction="left-to-right" evidence="6">
        <dbReference type="Rhea" id="RHEA:62653"/>
    </physiologicalReaction>
</comment>
<dbReference type="InterPro" id="IPR020841">
    <property type="entry name" value="PKS_Beta-ketoAc_synthase_dom"/>
</dbReference>
<evidence type="ECO:0000256" key="5">
    <source>
        <dbReference type="ARBA" id="ARBA00023268"/>
    </source>
</evidence>
<dbReference type="PANTHER" id="PTHR43775">
    <property type="entry name" value="FATTY ACID SYNTHASE"/>
    <property type="match status" value="1"/>
</dbReference>
<evidence type="ECO:0000259" key="10">
    <source>
        <dbReference type="PROSITE" id="PS50075"/>
    </source>
</evidence>
<dbReference type="PROSITE" id="PS52019">
    <property type="entry name" value="PKS_MFAS_DH"/>
    <property type="match status" value="1"/>
</dbReference>
<dbReference type="InterPro" id="IPR016035">
    <property type="entry name" value="Acyl_Trfase/lysoPLipase"/>
</dbReference>
<keyword evidence="4" id="KW-0677">Repeat</keyword>
<dbReference type="FunFam" id="3.10.129.110:FF:000001">
    <property type="entry name" value="Sterigmatocystin biosynthesis polyketide synthase"/>
    <property type="match status" value="1"/>
</dbReference>
<dbReference type="SUPFAM" id="SSF55048">
    <property type="entry name" value="Probable ACP-binding domain of malonyl-CoA ACP transacylase"/>
    <property type="match status" value="1"/>
</dbReference>
<feature type="region of interest" description="Disordered" evidence="9">
    <location>
        <begin position="1609"/>
        <end position="1640"/>
    </location>
</feature>
<dbReference type="InterPro" id="IPR020806">
    <property type="entry name" value="PKS_PP-bd"/>
</dbReference>
<reference evidence="13 14" key="1">
    <citation type="submission" date="2019-04" db="EMBL/GenBank/DDBJ databases">
        <title>Friends and foes A comparative genomics study of 23 Aspergillus species from section Flavi.</title>
        <authorList>
            <consortium name="DOE Joint Genome Institute"/>
            <person name="Kjaerbolling I."/>
            <person name="Vesth T."/>
            <person name="Frisvad J.C."/>
            <person name="Nybo J.L."/>
            <person name="Theobald S."/>
            <person name="Kildgaard S."/>
            <person name="Isbrandt T."/>
            <person name="Kuo A."/>
            <person name="Sato A."/>
            <person name="Lyhne E.K."/>
            <person name="Kogle M.E."/>
            <person name="Wiebenga A."/>
            <person name="Kun R.S."/>
            <person name="Lubbers R.J."/>
            <person name="Makela M.R."/>
            <person name="Barry K."/>
            <person name="Chovatia M."/>
            <person name="Clum A."/>
            <person name="Daum C."/>
            <person name="Haridas S."/>
            <person name="He G."/>
            <person name="LaButti K."/>
            <person name="Lipzen A."/>
            <person name="Mondo S."/>
            <person name="Riley R."/>
            <person name="Salamov A."/>
            <person name="Simmons B.A."/>
            <person name="Magnuson J.K."/>
            <person name="Henrissat B."/>
            <person name="Mortensen U.H."/>
            <person name="Larsen T.O."/>
            <person name="Devries R.P."/>
            <person name="Grigoriev I.V."/>
            <person name="Machida M."/>
            <person name="Baker S.E."/>
            <person name="Andersen M.R."/>
        </authorList>
    </citation>
    <scope>NUCLEOTIDE SEQUENCE [LARGE SCALE GENOMIC DNA]</scope>
    <source>
        <strain evidence="13 14">IBT 18842</strain>
    </source>
</reference>
<protein>
    <recommendedName>
        <fullName evidence="7">Non-reducing polyketide synthase albA</fullName>
    </recommendedName>
</protein>
<dbReference type="InterPro" id="IPR006162">
    <property type="entry name" value="Ppantetheine_attach_site"/>
</dbReference>
<feature type="region of interest" description="C-terminal hotdog fold" evidence="8">
    <location>
        <begin position="1454"/>
        <end position="1599"/>
    </location>
</feature>
<dbReference type="GO" id="GO:0046148">
    <property type="term" value="P:pigment biosynthetic process"/>
    <property type="evidence" value="ECO:0007669"/>
    <property type="project" value="UniProtKB-ARBA"/>
</dbReference>
<dbReference type="SUPFAM" id="SSF52151">
    <property type="entry name" value="FabD/lysophospholipase-like"/>
    <property type="match status" value="1"/>
</dbReference>
<dbReference type="PANTHER" id="PTHR43775:SF45">
    <property type="entry name" value="CONIDIAL PIGMENT POLYKETIDE SYNTHASE ALB1"/>
    <property type="match status" value="1"/>
</dbReference>
<feature type="region of interest" description="N-terminal hotdog fold" evidence="8">
    <location>
        <begin position="1295"/>
        <end position="1426"/>
    </location>
</feature>
<name>A0A5N6TUY4_ASPAV</name>
<dbReference type="Gene3D" id="1.10.1200.10">
    <property type="entry name" value="ACP-like"/>
    <property type="match status" value="2"/>
</dbReference>
<organism evidence="13 14">
    <name type="scientific">Aspergillus avenaceus</name>
    <dbReference type="NCBI Taxonomy" id="36643"/>
    <lineage>
        <taxon>Eukaryota</taxon>
        <taxon>Fungi</taxon>
        <taxon>Dikarya</taxon>
        <taxon>Ascomycota</taxon>
        <taxon>Pezizomycotina</taxon>
        <taxon>Eurotiomycetes</taxon>
        <taxon>Eurotiomycetidae</taxon>
        <taxon>Eurotiales</taxon>
        <taxon>Aspergillaceae</taxon>
        <taxon>Aspergillus</taxon>
        <taxon>Aspergillus subgen. Circumdati</taxon>
    </lineage>
</organism>
<keyword evidence="2" id="KW-0597">Phosphoprotein</keyword>
<dbReference type="Gene3D" id="3.30.70.3290">
    <property type="match status" value="1"/>
</dbReference>
<dbReference type="InterPro" id="IPR001227">
    <property type="entry name" value="Ac_transferase_dom_sf"/>
</dbReference>
<accession>A0A5N6TUY4</accession>
<feature type="region of interest" description="Disordered" evidence="9">
    <location>
        <begin position="1721"/>
        <end position="1767"/>
    </location>
</feature>
<sequence>MEGPRGVFLFGDQTSDFDAGLRRLLQVKNNTIVASFFQRCFYALRQEIARLPPSQRKIFPRFTSIVDLLARHRAADPNPALESALTCIYQLGCFINYYGDLGHAYPSASESHIIGLCTGLLSAAAVSSSANVGELLPAAVESVVVALRLGLCVLTVRELVNSDRSASTSWSTLVSGINETDASQLISEYADQKTISPSSRPYISAVGSNGVTISAPPKVLDDFIEHKLVNKYKPVRAQIHGPYHAPHLYDSRDVDRVLERTPIESVSGYTPRIPVLSSTTGKPLDATKMEDLLRLAVEEILLRQLCWDKVTDSCSWMLKSERHQACKLIPIASNATRGLFTALTRAGVSDIDMENGIGDIPSSPKDKVNTSGRADCSKIAIVGMSGRFPEADGTESFWDLLYKGLDVHRKVPPERWDVDAHVDLDGNTRNTSKVQYGCWINEPGLFDPRFFNMSPREALQADPAQRLALLTAYEALEMAGFIPDSTPSTQRDRVGIFYGMTSDDYREINSGQDIDTYFIPGGNRAFTPGRINYYFKFSGPSVSIDTACSSSLAAIHMACNSIWRNDCDAAIAGGVNILTNPDNHAGLDRGHFLSRTGNCNTFDDGADGYCRADGVGTIILKRFEDAQADNDPIIGVINGAYTNHSAEAVSITRPHVGAQAFIFNKLLNDANVDPKDISYIEMHGTGTQAGDAVEMQSVLDTFAPDYRRGPGQSLHLGSAKSNVGHGESASGVTSLVKVLLMMKKNIIPPHCGIKTKINHNFPTDLAQRNVHIAFQPTPWNRPASGKRQTFLNNFSAAGGNTALLMEDAPIPQIQGQDDRSVHVVTVSARSQTALKNNLSALVKYIDEQGRSFNVNEAEFIPSLAYTTTARRVHHPFRTTAVGSSLHELRESLNNSSRADSFTPVPATAPGVGFAFTGQGAQHTGMGRQLYEKCSQFRATMQHFDCIGRSQGFPSILPLVDGSVPVEELGPVVTQLGTTCIQMALVNYWDALGVKPAFVLGHSLGEFAALNTAGVLSTSDTIYLCGRRATLLTENCQIGTHAMLAVKASYPQVKQLLEEGVHEVACVNSPSETVVSGLSADIDGLAQRCSTEGWKSTKLKVPFAFHSAQVDPILESFEDEAQGVTFHQPSIPFVSALLGEVITESNCDVLRAQYMVKQCRRSVNFLGALEATRYAKLMNDKTVWLEVGAHTICSGMIKATFGPQITTVASLRREENTWKVLSNSLSALHLAGIDINWKEYHQDFVSSHQVLQLPSYKWDLKNYWIPYKNNFCLTKGAPQATIESAPRSTFLTTAAQKVVESHDDGATATVVIQNDIADPELNRVIQGHKVNGAALCPSSLYADIAQTLGEYLIEKYKPEFKGLGLDVCDMVVPKPLIAKSGEQLFRVSATANWTERNASIQVYAVNADGKKTVEHAHCTVKFFDCSVFELEWKRNSYLIRRSIDRLQHSAETGEAHRIQRGMVYKLFSALVDYDDNFKSIREVILDSDNNEATARVQFQAPLGNFHRNPFWIDSLGHLSGFIMNASDATDSKNQVFVNHGWDSMRCLKKFSPDATYRTYVRMQPWQNNIWAGDVYIFEGEDIVAVYGGIKFQALARKILDTVLPPVGGSKAPAAAKSSTPAAKSSTGGAAKARPKAPVPSKSFIKSSGPSVVVRALSILASEVGLSESEFSDDLVFADYGVDSLLSLTITGRYREELNIDLESSVFTDHPTVKNFKQLLAQMSPSDSNDGSSSEQESNFSFNGNESSSASTPDLVSPPNEKVSQVEQSDTMKEICSIVAEEIGVPMEELNVEENLGEMGMDSLLSLTVLGRIRETLDMDLPGEFFIDNQTLNDVEVALNLKPQTTTAPTPLPEPVKFPDAIQDLKPKAIQHPSATSILLQGNPRTATKSLFLFPDGSGSATSYATIPGIGPDVCVYGLNCPYMKTPEKLKCSLDELTAPYVAEIRRRQPKGPYNFGGWSAGGICAYDAARHLMFEEGEQVDRLLLLDTPFPIGLEKLPNRLYNFFDKAGLFGEGKAAPPAWLLPHFLAFIDALDAYKASPLPFTDSKWANKLPKTYIIWAKDGVCGKPGDPWPEPAEDGSPDPREMVWLLKDRTDLGPNKWDTLLGPENIGGITVMEDANHFTMTKGEKAKELSKFMGNALSG</sequence>
<dbReference type="Proteomes" id="UP000325780">
    <property type="component" value="Unassembled WGS sequence"/>
</dbReference>
<dbReference type="InterPro" id="IPR014030">
    <property type="entry name" value="Ketoacyl_synth_N"/>
</dbReference>
<dbReference type="Pfam" id="PF00698">
    <property type="entry name" value="Acyl_transf_1"/>
    <property type="match status" value="1"/>
</dbReference>
<dbReference type="FunFam" id="3.40.47.10:FF:000031">
    <property type="entry name" value="Sterigmatocystin biosynthesis polyketide synthase"/>
    <property type="match status" value="1"/>
</dbReference>
<dbReference type="InterPro" id="IPR042104">
    <property type="entry name" value="PKS_dehydratase_sf"/>
</dbReference>
<dbReference type="Pfam" id="PF00109">
    <property type="entry name" value="ketoacyl-synt"/>
    <property type="match status" value="1"/>
</dbReference>
<dbReference type="Pfam" id="PF00975">
    <property type="entry name" value="Thioesterase"/>
    <property type="match status" value="1"/>
</dbReference>
<feature type="compositionally biased region" description="Low complexity" evidence="9">
    <location>
        <begin position="1722"/>
        <end position="1749"/>
    </location>
</feature>
<dbReference type="InterPro" id="IPR049900">
    <property type="entry name" value="PKS_mFAS_DH"/>
</dbReference>
<dbReference type="FunFam" id="3.40.50.1820:FF:000116">
    <property type="entry name" value="Sterigmatocystin biosynthesis polyketide synthase"/>
    <property type="match status" value="1"/>
</dbReference>
<dbReference type="FunFam" id="3.40.366.10:FF:000002">
    <property type="entry name" value="Probable polyketide synthase 2"/>
    <property type="match status" value="1"/>
</dbReference>